<comment type="caution">
    <text evidence="1">The sequence shown here is derived from an EMBL/GenBank/DDBJ whole genome shotgun (WGS) entry which is preliminary data.</text>
</comment>
<evidence type="ECO:0008006" key="3">
    <source>
        <dbReference type="Google" id="ProtNLM"/>
    </source>
</evidence>
<name>A0ABQ6JQS5_9ACTN</name>
<dbReference type="Pfam" id="PF02445">
    <property type="entry name" value="NadA"/>
    <property type="match status" value="1"/>
</dbReference>
<protein>
    <recommendedName>
        <fullName evidence="3">Quinolinate synthase</fullName>
    </recommendedName>
</protein>
<accession>A0ABQ6JQS5</accession>
<evidence type="ECO:0000313" key="2">
    <source>
        <dbReference type="Proteomes" id="UP001157017"/>
    </source>
</evidence>
<sequence>MRRLARQHPDKQVVFLEKSVCFCSTMNRIDLPHLVWSLESLAAGRVVNRVQVDADVAHWARVALDQMLALPGVTSKD</sequence>
<evidence type="ECO:0000313" key="1">
    <source>
        <dbReference type="EMBL" id="GMA89065.1"/>
    </source>
</evidence>
<organism evidence="1 2">
    <name type="scientific">Angustibacter aerolatus</name>
    <dbReference type="NCBI Taxonomy" id="1162965"/>
    <lineage>
        <taxon>Bacteria</taxon>
        <taxon>Bacillati</taxon>
        <taxon>Actinomycetota</taxon>
        <taxon>Actinomycetes</taxon>
        <taxon>Kineosporiales</taxon>
        <taxon>Kineosporiaceae</taxon>
    </lineage>
</organism>
<proteinExistence type="predicted"/>
<keyword evidence="2" id="KW-1185">Reference proteome</keyword>
<dbReference type="Gene3D" id="3.40.50.10800">
    <property type="entry name" value="NadA-like"/>
    <property type="match status" value="3"/>
</dbReference>
<dbReference type="SUPFAM" id="SSF142754">
    <property type="entry name" value="NadA-like"/>
    <property type="match status" value="1"/>
</dbReference>
<dbReference type="EMBL" id="BSUZ01000001">
    <property type="protein sequence ID" value="GMA89065.1"/>
    <property type="molecule type" value="Genomic_DNA"/>
</dbReference>
<reference evidence="2" key="1">
    <citation type="journal article" date="2019" name="Int. J. Syst. Evol. Microbiol.">
        <title>The Global Catalogue of Microorganisms (GCM) 10K type strain sequencing project: providing services to taxonomists for standard genome sequencing and annotation.</title>
        <authorList>
            <consortium name="The Broad Institute Genomics Platform"/>
            <consortium name="The Broad Institute Genome Sequencing Center for Infectious Disease"/>
            <person name="Wu L."/>
            <person name="Ma J."/>
        </authorList>
    </citation>
    <scope>NUCLEOTIDE SEQUENCE [LARGE SCALE GENOMIC DNA]</scope>
    <source>
        <strain evidence="2">NBRC 108730</strain>
    </source>
</reference>
<dbReference type="InterPro" id="IPR003473">
    <property type="entry name" value="NadA"/>
</dbReference>
<dbReference type="InterPro" id="IPR036094">
    <property type="entry name" value="NadA_sf"/>
</dbReference>
<gene>
    <name evidence="1" type="ORF">GCM10025868_43150</name>
</gene>
<dbReference type="Proteomes" id="UP001157017">
    <property type="component" value="Unassembled WGS sequence"/>
</dbReference>